<reference evidence="5 6" key="1">
    <citation type="submission" date="2018-06" db="EMBL/GenBank/DDBJ databases">
        <title>Sphaerisporangium craniellae sp. nov., isolated from a marine sponge in the South China Sea.</title>
        <authorList>
            <person name="Li L."/>
        </authorList>
    </citation>
    <scope>NUCLEOTIDE SEQUENCE [LARGE SCALE GENOMIC DNA]</scope>
    <source>
        <strain evidence="5 6">LHW63015</strain>
    </source>
</reference>
<feature type="compositionally biased region" description="Polar residues" evidence="3">
    <location>
        <begin position="196"/>
        <end position="212"/>
    </location>
</feature>
<organism evidence="5 6">
    <name type="scientific">Spongiactinospora rosea</name>
    <dbReference type="NCBI Taxonomy" id="2248750"/>
    <lineage>
        <taxon>Bacteria</taxon>
        <taxon>Bacillati</taxon>
        <taxon>Actinomycetota</taxon>
        <taxon>Actinomycetes</taxon>
        <taxon>Streptosporangiales</taxon>
        <taxon>Streptosporangiaceae</taxon>
        <taxon>Spongiactinospora</taxon>
    </lineage>
</organism>
<dbReference type="SUPFAM" id="SSF46689">
    <property type="entry name" value="Homeodomain-like"/>
    <property type="match status" value="1"/>
</dbReference>
<dbReference type="PANTHER" id="PTHR30055">
    <property type="entry name" value="HTH-TYPE TRANSCRIPTIONAL REGULATOR RUTR"/>
    <property type="match status" value="1"/>
</dbReference>
<dbReference type="Gene3D" id="1.10.357.10">
    <property type="entry name" value="Tetracycline Repressor, domain 2"/>
    <property type="match status" value="1"/>
</dbReference>
<feature type="compositionally biased region" description="Basic and acidic residues" evidence="3">
    <location>
        <begin position="213"/>
        <end position="222"/>
    </location>
</feature>
<dbReference type="EMBL" id="QMEY01000021">
    <property type="protein sequence ID" value="RBQ15647.1"/>
    <property type="molecule type" value="Genomic_DNA"/>
</dbReference>
<evidence type="ECO:0000256" key="1">
    <source>
        <dbReference type="ARBA" id="ARBA00023125"/>
    </source>
</evidence>
<feature type="domain" description="HTH tetR-type" evidence="4">
    <location>
        <begin position="10"/>
        <end position="70"/>
    </location>
</feature>
<dbReference type="Pfam" id="PF17920">
    <property type="entry name" value="TetR_C_16"/>
    <property type="match status" value="1"/>
</dbReference>
<dbReference type="AlphaFoldDB" id="A0A366LP75"/>
<dbReference type="InterPro" id="IPR050109">
    <property type="entry name" value="HTH-type_TetR-like_transc_reg"/>
</dbReference>
<dbReference type="PANTHER" id="PTHR30055:SF146">
    <property type="entry name" value="HTH-TYPE TRANSCRIPTIONAL DUAL REGULATOR CECR"/>
    <property type="match status" value="1"/>
</dbReference>
<dbReference type="InterPro" id="IPR009057">
    <property type="entry name" value="Homeodomain-like_sf"/>
</dbReference>
<sequence>MGEGRRRDREATRAALLAAARVRFTREGYEAASVRDIARDAGVDATLIFRYFGSKQGLFDEVANAGGQEGAAVLDGPAGDLPYLLLRSVVSQDWRQTGGEHPFVAMLRSSAHEPAHRRMQEQICGGFMKGLEELVEGPDPALRAELLGALVLGISVARSVVRSPALADASYDQIEPYYRRLAEALLGPGDRERSAHTGSAQTGSAQTGSAQTGEERADVAGQ</sequence>
<dbReference type="Pfam" id="PF00440">
    <property type="entry name" value="TetR_N"/>
    <property type="match status" value="1"/>
</dbReference>
<dbReference type="Gene3D" id="1.10.10.60">
    <property type="entry name" value="Homeodomain-like"/>
    <property type="match status" value="1"/>
</dbReference>
<evidence type="ECO:0000313" key="6">
    <source>
        <dbReference type="Proteomes" id="UP000253303"/>
    </source>
</evidence>
<dbReference type="InterPro" id="IPR001647">
    <property type="entry name" value="HTH_TetR"/>
</dbReference>
<dbReference type="GO" id="GO:0003700">
    <property type="term" value="F:DNA-binding transcription factor activity"/>
    <property type="evidence" value="ECO:0007669"/>
    <property type="project" value="TreeGrafter"/>
</dbReference>
<gene>
    <name evidence="5" type="ORF">DP939_33690</name>
</gene>
<evidence type="ECO:0000259" key="4">
    <source>
        <dbReference type="PROSITE" id="PS50977"/>
    </source>
</evidence>
<feature type="region of interest" description="Disordered" evidence="3">
    <location>
        <begin position="188"/>
        <end position="222"/>
    </location>
</feature>
<evidence type="ECO:0000256" key="3">
    <source>
        <dbReference type="SAM" id="MobiDB-lite"/>
    </source>
</evidence>
<evidence type="ECO:0000313" key="5">
    <source>
        <dbReference type="EMBL" id="RBQ15647.1"/>
    </source>
</evidence>
<dbReference type="InterPro" id="IPR041678">
    <property type="entry name" value="TetR_C_16"/>
</dbReference>
<keyword evidence="6" id="KW-1185">Reference proteome</keyword>
<protein>
    <submittedName>
        <fullName evidence="5">TetR/AcrR family transcriptional regulator</fullName>
    </submittedName>
</protein>
<dbReference type="InterPro" id="IPR036271">
    <property type="entry name" value="Tet_transcr_reg_TetR-rel_C_sf"/>
</dbReference>
<dbReference type="RefSeq" id="WP_113984888.1">
    <property type="nucleotide sequence ID" value="NZ_QMEY01000021.1"/>
</dbReference>
<accession>A0A366LP75</accession>
<dbReference type="Proteomes" id="UP000253303">
    <property type="component" value="Unassembled WGS sequence"/>
</dbReference>
<dbReference type="PRINTS" id="PR00455">
    <property type="entry name" value="HTHTETR"/>
</dbReference>
<feature type="DNA-binding region" description="H-T-H motif" evidence="2">
    <location>
        <begin position="33"/>
        <end position="52"/>
    </location>
</feature>
<name>A0A366LP75_9ACTN</name>
<comment type="caution">
    <text evidence="5">The sequence shown here is derived from an EMBL/GenBank/DDBJ whole genome shotgun (WGS) entry which is preliminary data.</text>
</comment>
<dbReference type="GO" id="GO:0000976">
    <property type="term" value="F:transcription cis-regulatory region binding"/>
    <property type="evidence" value="ECO:0007669"/>
    <property type="project" value="TreeGrafter"/>
</dbReference>
<keyword evidence="1 2" id="KW-0238">DNA-binding</keyword>
<dbReference type="OrthoDB" id="4567939at2"/>
<proteinExistence type="predicted"/>
<evidence type="ECO:0000256" key="2">
    <source>
        <dbReference type="PROSITE-ProRule" id="PRU00335"/>
    </source>
</evidence>
<dbReference type="PROSITE" id="PS50977">
    <property type="entry name" value="HTH_TETR_2"/>
    <property type="match status" value="1"/>
</dbReference>
<dbReference type="SUPFAM" id="SSF48498">
    <property type="entry name" value="Tetracyclin repressor-like, C-terminal domain"/>
    <property type="match status" value="1"/>
</dbReference>